<comment type="similarity">
    <text evidence="2">Belongs to the anaerobic coproporphyrinogen-III oxidase family. HemW subfamily.</text>
</comment>
<evidence type="ECO:0000256" key="7">
    <source>
        <dbReference type="ARBA" id="ARBA00023004"/>
    </source>
</evidence>
<dbReference type="PANTHER" id="PTHR13932:SF5">
    <property type="entry name" value="RADICAL S-ADENOSYL METHIONINE DOMAIN-CONTAINING PROTEIN 1, MITOCHONDRIAL"/>
    <property type="match status" value="1"/>
</dbReference>
<dbReference type="InterPro" id="IPR010723">
    <property type="entry name" value="HemN_C"/>
</dbReference>
<dbReference type="RefSeq" id="WP_219766389.1">
    <property type="nucleotide sequence ID" value="NZ_JAHYBZ010000012.1"/>
</dbReference>
<reference evidence="12 13" key="1">
    <citation type="submission" date="2021-07" db="EMBL/GenBank/DDBJ databases">
        <authorList>
            <person name="So Y."/>
        </authorList>
    </citation>
    <scope>NUCLEOTIDE SEQUENCE [LARGE SCALE GENOMIC DNA]</scope>
    <source>
        <strain evidence="12 13">HJA6</strain>
    </source>
</reference>
<evidence type="ECO:0000313" key="12">
    <source>
        <dbReference type="EMBL" id="MBW6401546.1"/>
    </source>
</evidence>
<evidence type="ECO:0000256" key="10">
    <source>
        <dbReference type="RuleBase" id="RU364116"/>
    </source>
</evidence>
<dbReference type="SMART" id="SM00729">
    <property type="entry name" value="Elp3"/>
    <property type="match status" value="1"/>
</dbReference>
<feature type="domain" description="Radical SAM core" evidence="11">
    <location>
        <begin position="2"/>
        <end position="237"/>
    </location>
</feature>
<dbReference type="InterPro" id="IPR007197">
    <property type="entry name" value="rSAM"/>
</dbReference>
<dbReference type="Pfam" id="PF04055">
    <property type="entry name" value="Radical_SAM"/>
    <property type="match status" value="1"/>
</dbReference>
<comment type="function">
    <text evidence="10">Probably acts as a heme chaperone, transferring heme to an unknown acceptor. Binds one molecule of heme per monomer, possibly covalently. Binds 1 [4Fe-4S] cluster. The cluster is coordinated with 3 cysteines and an exchangeable S-adenosyl-L-methionine.</text>
</comment>
<dbReference type="InterPro" id="IPR006638">
    <property type="entry name" value="Elp3/MiaA/NifB-like_rSAM"/>
</dbReference>
<dbReference type="InterPro" id="IPR034505">
    <property type="entry name" value="Coproporphyrinogen-III_oxidase"/>
</dbReference>
<evidence type="ECO:0000256" key="1">
    <source>
        <dbReference type="ARBA" id="ARBA00001966"/>
    </source>
</evidence>
<evidence type="ECO:0000256" key="9">
    <source>
        <dbReference type="ARBA" id="ARBA00023186"/>
    </source>
</evidence>
<dbReference type="EMBL" id="JAHYBZ010000012">
    <property type="protein sequence ID" value="MBW6401546.1"/>
    <property type="molecule type" value="Genomic_DNA"/>
</dbReference>
<evidence type="ECO:0000256" key="6">
    <source>
        <dbReference type="ARBA" id="ARBA00022723"/>
    </source>
</evidence>
<keyword evidence="13" id="KW-1185">Reference proteome</keyword>
<keyword evidence="5 10" id="KW-0949">S-adenosyl-L-methionine</keyword>
<dbReference type="InterPro" id="IPR013785">
    <property type="entry name" value="Aldolase_TIM"/>
</dbReference>
<keyword evidence="10" id="KW-0963">Cytoplasm</keyword>
<evidence type="ECO:0000256" key="8">
    <source>
        <dbReference type="ARBA" id="ARBA00023014"/>
    </source>
</evidence>
<evidence type="ECO:0000259" key="11">
    <source>
        <dbReference type="PROSITE" id="PS51918"/>
    </source>
</evidence>
<dbReference type="Gene3D" id="3.20.20.70">
    <property type="entry name" value="Aldolase class I"/>
    <property type="match status" value="1"/>
</dbReference>
<keyword evidence="4 10" id="KW-0349">Heme</keyword>
<evidence type="ECO:0000256" key="3">
    <source>
        <dbReference type="ARBA" id="ARBA00017228"/>
    </source>
</evidence>
<dbReference type="InterPro" id="IPR004559">
    <property type="entry name" value="HemW-like"/>
</dbReference>
<keyword evidence="8 10" id="KW-0411">Iron-sulfur</keyword>
<keyword evidence="9 10" id="KW-0143">Chaperone</keyword>
<dbReference type="PROSITE" id="PS51918">
    <property type="entry name" value="RADICAL_SAM"/>
    <property type="match status" value="1"/>
</dbReference>
<dbReference type="SFLD" id="SFLDF00562">
    <property type="entry name" value="HemN-like__clustered_with_heat"/>
    <property type="match status" value="1"/>
</dbReference>
<dbReference type="SFLD" id="SFLDF00288">
    <property type="entry name" value="HemN-like__clustered_with_nucl"/>
    <property type="match status" value="1"/>
</dbReference>
<proteinExistence type="inferred from homology"/>
<dbReference type="PANTHER" id="PTHR13932">
    <property type="entry name" value="COPROPORPHYRINIGEN III OXIDASE"/>
    <property type="match status" value="1"/>
</dbReference>
<dbReference type="SFLD" id="SFLDG01065">
    <property type="entry name" value="anaerobic_coproporphyrinogen-I"/>
    <property type="match status" value="1"/>
</dbReference>
<name>A0ABS7AH12_9PROT</name>
<evidence type="ECO:0000256" key="2">
    <source>
        <dbReference type="ARBA" id="ARBA00006100"/>
    </source>
</evidence>
<dbReference type="NCBIfam" id="TIGR00539">
    <property type="entry name" value="hemN_rel"/>
    <property type="match status" value="1"/>
</dbReference>
<dbReference type="Proteomes" id="UP001196565">
    <property type="component" value="Unassembled WGS sequence"/>
</dbReference>
<organism evidence="12 13">
    <name type="scientific">Roseomonas alba</name>
    <dbReference type="NCBI Taxonomy" id="2846776"/>
    <lineage>
        <taxon>Bacteria</taxon>
        <taxon>Pseudomonadati</taxon>
        <taxon>Pseudomonadota</taxon>
        <taxon>Alphaproteobacteria</taxon>
        <taxon>Acetobacterales</taxon>
        <taxon>Roseomonadaceae</taxon>
        <taxon>Roseomonas</taxon>
    </lineage>
</organism>
<dbReference type="SFLD" id="SFLDS00029">
    <property type="entry name" value="Radical_SAM"/>
    <property type="match status" value="1"/>
</dbReference>
<protein>
    <recommendedName>
        <fullName evidence="3 10">Heme chaperone HemW</fullName>
    </recommendedName>
</protein>
<comment type="cofactor">
    <cofactor evidence="1">
        <name>[4Fe-4S] cluster</name>
        <dbReference type="ChEBI" id="CHEBI:49883"/>
    </cofactor>
</comment>
<keyword evidence="6 10" id="KW-0479">Metal-binding</keyword>
<dbReference type="CDD" id="cd01335">
    <property type="entry name" value="Radical_SAM"/>
    <property type="match status" value="1"/>
</dbReference>
<dbReference type="InterPro" id="IPR058240">
    <property type="entry name" value="rSAM_sf"/>
</dbReference>
<sequence>MPAVTEPLALYIHWPFCAAKCPYCDFNSHVRDRVDETRFRAALRRELAHEAARVGRRPLASIFFGGGTPSLMSPDTVAALIEDARTHFDMAEDIEITLEANPTSVESAKLRAFREAGVNRASLGVQSLEEEALRFLGRRHDTAQAIAALEAARAIFPRLSFDLIYARPGQAESAWRAELRRALALAADHLSLYQLTIEPGTQFATLHARGAFALPEGDDAARLYLATAEEAARFGLAAYEVSNYAKPGAESRHNLAYWRYGDYLGIGAGAHQRLLRDGTMIATRRHRAPEEWAARVERDGHAAVEEEHLAPAERAREALLMGLRLTEGIDPARIEARSGLPFATTVDPAMLAALIDEDYLVWTQAGRLRATEEGILRLDALLPVLLR</sequence>
<gene>
    <name evidence="12" type="primary">hemW</name>
    <name evidence="12" type="ORF">KPL78_27090</name>
</gene>
<dbReference type="SUPFAM" id="SSF102114">
    <property type="entry name" value="Radical SAM enzymes"/>
    <property type="match status" value="1"/>
</dbReference>
<comment type="subcellular location">
    <subcellularLocation>
        <location evidence="10">Cytoplasm</location>
    </subcellularLocation>
</comment>
<keyword evidence="10" id="KW-0004">4Fe-4S</keyword>
<evidence type="ECO:0000313" key="13">
    <source>
        <dbReference type="Proteomes" id="UP001196565"/>
    </source>
</evidence>
<evidence type="ECO:0000256" key="5">
    <source>
        <dbReference type="ARBA" id="ARBA00022691"/>
    </source>
</evidence>
<dbReference type="Pfam" id="PF06969">
    <property type="entry name" value="HemN_C"/>
    <property type="match status" value="1"/>
</dbReference>
<comment type="caution">
    <text evidence="12">The sequence shown here is derived from an EMBL/GenBank/DDBJ whole genome shotgun (WGS) entry which is preliminary data.</text>
</comment>
<accession>A0ABS7AH12</accession>
<keyword evidence="7 10" id="KW-0408">Iron</keyword>
<evidence type="ECO:0000256" key="4">
    <source>
        <dbReference type="ARBA" id="ARBA00022617"/>
    </source>
</evidence>